<dbReference type="Gene3D" id="3.40.630.30">
    <property type="match status" value="1"/>
</dbReference>
<feature type="domain" description="N-acetyltransferase" evidence="2">
    <location>
        <begin position="13"/>
        <end position="156"/>
    </location>
</feature>
<dbReference type="InterPro" id="IPR016181">
    <property type="entry name" value="Acyl_CoA_acyltransferase"/>
</dbReference>
<evidence type="ECO:0000313" key="3">
    <source>
        <dbReference type="EMBL" id="AYO54570.1"/>
    </source>
</evidence>
<evidence type="ECO:0000256" key="1">
    <source>
        <dbReference type="ARBA" id="ARBA00022679"/>
    </source>
</evidence>
<dbReference type="InterPro" id="IPR000182">
    <property type="entry name" value="GNAT_dom"/>
</dbReference>
<gene>
    <name evidence="3" type="ORF">CDG68_13355</name>
</gene>
<dbReference type="GO" id="GO:0008080">
    <property type="term" value="F:N-acetyltransferase activity"/>
    <property type="evidence" value="ECO:0007669"/>
    <property type="project" value="InterPro"/>
</dbReference>
<accession>A0A3G2T2T1</accession>
<dbReference type="PANTHER" id="PTHR13947:SF37">
    <property type="entry name" value="LD18367P"/>
    <property type="match status" value="1"/>
</dbReference>
<dbReference type="AlphaFoldDB" id="A0A3G2T2T1"/>
<sequence length="156" mass="18322">MEILIQQAEQLPENIQDLVVASKKEGFEMIQRLVDEYEQGTNRFDRKGEFLLTAYVGNKLVGCGGLNIQFSEDAETNQNPSTQRKIGRVRRFYVLPEYRREGVAKRLLQELEKRAKPQFSALCLHTDINHAVQFYTKQNYVFVEHHPSYNYFKYLV</sequence>
<proteinExistence type="predicted"/>
<evidence type="ECO:0000259" key="2">
    <source>
        <dbReference type="PROSITE" id="PS51186"/>
    </source>
</evidence>
<name>A0A3G2T2T1_9GAMM</name>
<dbReference type="SUPFAM" id="SSF55729">
    <property type="entry name" value="Acyl-CoA N-acyltransferases (Nat)"/>
    <property type="match status" value="1"/>
</dbReference>
<evidence type="ECO:0000313" key="4">
    <source>
        <dbReference type="Proteomes" id="UP000279962"/>
    </source>
</evidence>
<dbReference type="Proteomes" id="UP000279962">
    <property type="component" value="Chromosome"/>
</dbReference>
<protein>
    <submittedName>
        <fullName evidence="3">GNAT family N-acetyltransferase</fullName>
    </submittedName>
</protein>
<dbReference type="CDD" id="cd04301">
    <property type="entry name" value="NAT_SF"/>
    <property type="match status" value="1"/>
</dbReference>
<keyword evidence="1 3" id="KW-0808">Transferase</keyword>
<dbReference type="EMBL" id="CP033133">
    <property type="protein sequence ID" value="AYO54570.1"/>
    <property type="molecule type" value="Genomic_DNA"/>
</dbReference>
<dbReference type="PROSITE" id="PS51186">
    <property type="entry name" value="GNAT"/>
    <property type="match status" value="1"/>
</dbReference>
<dbReference type="PANTHER" id="PTHR13947">
    <property type="entry name" value="GNAT FAMILY N-ACETYLTRANSFERASE"/>
    <property type="match status" value="1"/>
</dbReference>
<dbReference type="RefSeq" id="WP_087551768.1">
    <property type="nucleotide sequence ID" value="NZ_CP033133.1"/>
</dbReference>
<dbReference type="InterPro" id="IPR050769">
    <property type="entry name" value="NAT_camello-type"/>
</dbReference>
<reference evidence="3 4" key="1">
    <citation type="submission" date="2018-10" db="EMBL/GenBank/DDBJ databases">
        <title>The complete genome of Acinetobacter wuhouensis strain WCHAW010062.</title>
        <authorList>
            <person name="Hu Y."/>
            <person name="Long H."/>
            <person name="Feng Y."/>
            <person name="Zong Z."/>
        </authorList>
    </citation>
    <scope>NUCLEOTIDE SEQUENCE [LARGE SCALE GENOMIC DNA]</scope>
    <source>
        <strain evidence="3 4">WCHAW010062</strain>
    </source>
</reference>
<organism evidence="3 4">
    <name type="scientific">Acinetobacter wuhouensis</name>
    <dbReference type="NCBI Taxonomy" id="1879050"/>
    <lineage>
        <taxon>Bacteria</taxon>
        <taxon>Pseudomonadati</taxon>
        <taxon>Pseudomonadota</taxon>
        <taxon>Gammaproteobacteria</taxon>
        <taxon>Moraxellales</taxon>
        <taxon>Moraxellaceae</taxon>
        <taxon>Acinetobacter</taxon>
    </lineage>
</organism>
<dbReference type="Pfam" id="PF00583">
    <property type="entry name" value="Acetyltransf_1"/>
    <property type="match status" value="1"/>
</dbReference>